<dbReference type="EMBL" id="LR797412">
    <property type="protein sequence ID" value="CAB4214202.1"/>
    <property type="molecule type" value="Genomic_DNA"/>
</dbReference>
<dbReference type="EMBL" id="LR797459">
    <property type="protein sequence ID" value="CAB4218934.1"/>
    <property type="molecule type" value="Genomic_DNA"/>
</dbReference>
<organism evidence="1">
    <name type="scientific">uncultured Caudovirales phage</name>
    <dbReference type="NCBI Taxonomy" id="2100421"/>
    <lineage>
        <taxon>Viruses</taxon>
        <taxon>Duplodnaviria</taxon>
        <taxon>Heunggongvirae</taxon>
        <taxon>Uroviricota</taxon>
        <taxon>Caudoviricetes</taxon>
        <taxon>Peduoviridae</taxon>
        <taxon>Maltschvirus</taxon>
        <taxon>Maltschvirus maltsch</taxon>
    </lineage>
</organism>
<accession>A0A6J5SIL2</accession>
<evidence type="ECO:0000313" key="2">
    <source>
        <dbReference type="EMBL" id="CAB4218934.1"/>
    </source>
</evidence>
<reference evidence="1" key="1">
    <citation type="submission" date="2020-05" db="EMBL/GenBank/DDBJ databases">
        <authorList>
            <person name="Chiriac C."/>
            <person name="Salcher M."/>
            <person name="Ghai R."/>
            <person name="Kavagutti S V."/>
        </authorList>
    </citation>
    <scope>NUCLEOTIDE SEQUENCE</scope>
</reference>
<sequence>MKFEFTIAEINTIMGALGNAPYAQVHEIVAKIRAQAEPQLAEAQAAAPPEEPPEA</sequence>
<name>A0A6J5SIL2_9CAUD</name>
<evidence type="ECO:0000313" key="1">
    <source>
        <dbReference type="EMBL" id="CAB4214202.1"/>
    </source>
</evidence>
<gene>
    <name evidence="1" type="ORF">UFOVP1459_21</name>
    <name evidence="2" type="ORF">UFOVP1609_53</name>
</gene>
<protein>
    <submittedName>
        <fullName evidence="1">Uncharacterized protein</fullName>
    </submittedName>
</protein>
<proteinExistence type="predicted"/>